<accession>A0A8H6Z073</accession>
<dbReference type="OrthoDB" id="244495at2759"/>
<organism evidence="1 2">
    <name type="scientific">Mycena venus</name>
    <dbReference type="NCBI Taxonomy" id="2733690"/>
    <lineage>
        <taxon>Eukaryota</taxon>
        <taxon>Fungi</taxon>
        <taxon>Dikarya</taxon>
        <taxon>Basidiomycota</taxon>
        <taxon>Agaricomycotina</taxon>
        <taxon>Agaricomycetes</taxon>
        <taxon>Agaricomycetidae</taxon>
        <taxon>Agaricales</taxon>
        <taxon>Marasmiineae</taxon>
        <taxon>Mycenaceae</taxon>
        <taxon>Mycena</taxon>
    </lineage>
</organism>
<keyword evidence="2" id="KW-1185">Reference proteome</keyword>
<evidence type="ECO:0000313" key="2">
    <source>
        <dbReference type="Proteomes" id="UP000620124"/>
    </source>
</evidence>
<proteinExistence type="predicted"/>
<protein>
    <submittedName>
        <fullName evidence="1">Alternative cyclin pcl12</fullName>
    </submittedName>
</protein>
<reference evidence="1" key="1">
    <citation type="submission" date="2020-05" db="EMBL/GenBank/DDBJ databases">
        <title>Mycena genomes resolve the evolution of fungal bioluminescence.</title>
        <authorList>
            <person name="Tsai I.J."/>
        </authorList>
    </citation>
    <scope>NUCLEOTIDE SEQUENCE</scope>
    <source>
        <strain evidence="1">CCC161011</strain>
    </source>
</reference>
<dbReference type="EMBL" id="JACAZI010000002">
    <property type="protein sequence ID" value="KAF7369758.1"/>
    <property type="molecule type" value="Genomic_DNA"/>
</dbReference>
<sequence>MFTRVINRDAASALTSAHFVIVSPGSHTAQSRTPTAEQEELVENHSKCAFGRFFKMDFFIPPYINTNNMGPGFIPSASVSSTNSALTNYDLAEVVEIRVQEVTPSRTTKKLFTRFHYKPSSRHRLFISVFMIASKVVCNNTYSNNSWSIVAQDMFTLTTWSAKCATIWSGN</sequence>
<dbReference type="Gene3D" id="1.10.472.10">
    <property type="entry name" value="Cyclin-like"/>
    <property type="match status" value="1"/>
</dbReference>
<comment type="caution">
    <text evidence="1">The sequence shown here is derived from an EMBL/GenBank/DDBJ whole genome shotgun (WGS) entry which is preliminary data.</text>
</comment>
<dbReference type="AlphaFoldDB" id="A0A8H6Z073"/>
<name>A0A8H6Z073_9AGAR</name>
<gene>
    <name evidence="1" type="ORF">MVEN_00307600</name>
</gene>
<evidence type="ECO:0000313" key="1">
    <source>
        <dbReference type="EMBL" id="KAF7369758.1"/>
    </source>
</evidence>
<dbReference type="Proteomes" id="UP000620124">
    <property type="component" value="Unassembled WGS sequence"/>
</dbReference>